<keyword evidence="2" id="KW-1185">Reference proteome</keyword>
<dbReference type="EMBL" id="JAVDQX010000002">
    <property type="protein sequence ID" value="MDR6459132.1"/>
    <property type="molecule type" value="Genomic_DNA"/>
</dbReference>
<evidence type="ECO:0000313" key="1">
    <source>
        <dbReference type="EMBL" id="MDR6459132.1"/>
    </source>
</evidence>
<comment type="caution">
    <text evidence="1">The sequence shown here is derived from an EMBL/GenBank/DDBJ whole genome shotgun (WGS) entry which is preliminary data.</text>
</comment>
<gene>
    <name evidence="1" type="ORF">J2786_002239</name>
</gene>
<evidence type="ECO:0000313" key="2">
    <source>
        <dbReference type="Proteomes" id="UP001184833"/>
    </source>
</evidence>
<reference evidence="1" key="1">
    <citation type="submission" date="2023-07" db="EMBL/GenBank/DDBJ databases">
        <title>Sorghum-associated microbial communities from plants grown in Nebraska, USA.</title>
        <authorList>
            <person name="Schachtman D."/>
        </authorList>
    </citation>
    <scope>NUCLEOTIDE SEQUENCE</scope>
    <source>
        <strain evidence="1">DS2329</strain>
    </source>
</reference>
<proteinExistence type="predicted"/>
<dbReference type="Proteomes" id="UP001184833">
    <property type="component" value="Unassembled WGS sequence"/>
</dbReference>
<accession>A0ACC6J8J2</accession>
<protein>
    <submittedName>
        <fullName evidence="1">Uncharacterized protein</fullName>
    </submittedName>
</protein>
<sequence length="30" mass="3452">MIPKKGLEITCFFAEIKSYPQYGIIDSMLD</sequence>
<name>A0ACC6J8J2_9FLAO</name>
<organism evidence="1 2">
    <name type="scientific">Chryseobacterium vietnamense</name>
    <dbReference type="NCBI Taxonomy" id="866785"/>
    <lineage>
        <taxon>Bacteria</taxon>
        <taxon>Pseudomonadati</taxon>
        <taxon>Bacteroidota</taxon>
        <taxon>Flavobacteriia</taxon>
        <taxon>Flavobacteriales</taxon>
        <taxon>Weeksellaceae</taxon>
        <taxon>Chryseobacterium group</taxon>
        <taxon>Chryseobacterium</taxon>
    </lineage>
</organism>